<comment type="caution">
    <text evidence="3">The sequence shown here is derived from an EMBL/GenBank/DDBJ whole genome shotgun (WGS) entry which is preliminary data.</text>
</comment>
<dbReference type="GO" id="GO:0005543">
    <property type="term" value="F:phospholipid binding"/>
    <property type="evidence" value="ECO:0007669"/>
    <property type="project" value="TreeGrafter"/>
</dbReference>
<dbReference type="Proteomes" id="UP000825935">
    <property type="component" value="Chromosome 21"/>
</dbReference>
<dbReference type="PANTHER" id="PTHR34675:SF1">
    <property type="entry name" value="PROTEIN TRIGALACTOSYLDIACYLGLYCEROL 2, CHLOROPLASTIC"/>
    <property type="match status" value="1"/>
</dbReference>
<dbReference type="EMBL" id="CM035426">
    <property type="protein sequence ID" value="KAH7315172.1"/>
    <property type="molecule type" value="Genomic_DNA"/>
</dbReference>
<evidence type="ECO:0000256" key="1">
    <source>
        <dbReference type="SAM" id="Phobius"/>
    </source>
</evidence>
<keyword evidence="1" id="KW-0812">Transmembrane</keyword>
<protein>
    <recommendedName>
        <fullName evidence="2">Mce/MlaD domain-containing protein</fullName>
    </recommendedName>
</protein>
<gene>
    <name evidence="3" type="ORF">KP509_21G037400</name>
</gene>
<dbReference type="OrthoDB" id="1924069at2759"/>
<accession>A0A8T2SCD1</accession>
<keyword evidence="4" id="KW-1185">Reference proteome</keyword>
<keyword evidence="1" id="KW-1133">Transmembrane helix</keyword>
<dbReference type="AlphaFoldDB" id="A0A8T2SCD1"/>
<dbReference type="InterPro" id="IPR039342">
    <property type="entry name" value="TGD2-like"/>
</dbReference>
<dbReference type="GO" id="GO:0005319">
    <property type="term" value="F:lipid transporter activity"/>
    <property type="evidence" value="ECO:0007669"/>
    <property type="project" value="TreeGrafter"/>
</dbReference>
<organism evidence="3 4">
    <name type="scientific">Ceratopteris richardii</name>
    <name type="common">Triangle waterfern</name>
    <dbReference type="NCBI Taxonomy" id="49495"/>
    <lineage>
        <taxon>Eukaryota</taxon>
        <taxon>Viridiplantae</taxon>
        <taxon>Streptophyta</taxon>
        <taxon>Embryophyta</taxon>
        <taxon>Tracheophyta</taxon>
        <taxon>Polypodiopsida</taxon>
        <taxon>Polypodiidae</taxon>
        <taxon>Polypodiales</taxon>
        <taxon>Pteridineae</taxon>
        <taxon>Pteridaceae</taxon>
        <taxon>Parkerioideae</taxon>
        <taxon>Ceratopteris</taxon>
    </lineage>
</organism>
<evidence type="ECO:0000313" key="4">
    <source>
        <dbReference type="Proteomes" id="UP000825935"/>
    </source>
</evidence>
<reference evidence="3" key="1">
    <citation type="submission" date="2021-08" db="EMBL/GenBank/DDBJ databases">
        <title>WGS assembly of Ceratopteris richardii.</title>
        <authorList>
            <person name="Marchant D.B."/>
            <person name="Chen G."/>
            <person name="Jenkins J."/>
            <person name="Shu S."/>
            <person name="Leebens-Mack J."/>
            <person name="Grimwood J."/>
            <person name="Schmutz J."/>
            <person name="Soltis P."/>
            <person name="Soltis D."/>
            <person name="Chen Z.-H."/>
        </authorList>
    </citation>
    <scope>NUCLEOTIDE SEQUENCE</scope>
    <source>
        <strain evidence="3">Whitten #5841</strain>
        <tissue evidence="3">Leaf</tissue>
    </source>
</reference>
<dbReference type="Pfam" id="PF02470">
    <property type="entry name" value="MlaD"/>
    <property type="match status" value="1"/>
</dbReference>
<dbReference type="InterPro" id="IPR003399">
    <property type="entry name" value="Mce/MlaD"/>
</dbReference>
<feature type="transmembrane region" description="Helical" evidence="1">
    <location>
        <begin position="165"/>
        <end position="188"/>
    </location>
</feature>
<dbReference type="PANTHER" id="PTHR34675">
    <property type="entry name" value="PROTEIN TRIGALACTOSYLDIACYLGLYCEROL 2, CHLOROPLASTIC"/>
    <property type="match status" value="1"/>
</dbReference>
<evidence type="ECO:0000313" key="3">
    <source>
        <dbReference type="EMBL" id="KAH7315172.1"/>
    </source>
</evidence>
<name>A0A8T2SCD1_CERRI</name>
<sequence>MIGLNRPPSARPPAICSADNVYIHHAFYGSALSTREKSCTRSRGAQVRFTKVDSVWVTKRPLVVCIADNVREAKFGTNMHFSQFALTLYPGKLLAKHSYYERSISQRKRGLFTVKATIEQPSSSASQDLQESKVKVFPAVIGLPGSLWRQILRPLSNFGFGNRSVWEGGVGIFVISGAILLFLTIGWVKGYQIRNRTQKYHAVIEFSKACGIRVGTPVRIRGVDVGNVINVKPSLESIDVSIQILDSKVVIPRNSVVEVNQSGLLMDTLIDITPPNQLPEPTVSPLDPRCSEEGMIVCDRQRLKGEQGVNLDDLVGLFTRLAREVDEIGISEIYSLADRVSKTVEDAKPLLSKVYCQRNCFSVLEVIF</sequence>
<proteinExistence type="predicted"/>
<keyword evidence="1" id="KW-0472">Membrane</keyword>
<dbReference type="GO" id="GO:0009706">
    <property type="term" value="C:chloroplast inner membrane"/>
    <property type="evidence" value="ECO:0007669"/>
    <property type="project" value="TreeGrafter"/>
</dbReference>
<evidence type="ECO:0000259" key="2">
    <source>
        <dbReference type="Pfam" id="PF02470"/>
    </source>
</evidence>
<feature type="domain" description="Mce/MlaD" evidence="2">
    <location>
        <begin position="199"/>
        <end position="275"/>
    </location>
</feature>